<feature type="transmembrane region" description="Helical" evidence="6">
    <location>
        <begin position="52"/>
        <end position="76"/>
    </location>
</feature>
<keyword evidence="4 6" id="KW-1133">Transmembrane helix</keyword>
<dbReference type="Proteomes" id="UP001597318">
    <property type="component" value="Unassembled WGS sequence"/>
</dbReference>
<feature type="transmembrane region" description="Helical" evidence="6">
    <location>
        <begin position="18"/>
        <end position="40"/>
    </location>
</feature>
<evidence type="ECO:0000256" key="6">
    <source>
        <dbReference type="PIRNR" id="PIRNR018968"/>
    </source>
</evidence>
<feature type="transmembrane region" description="Helical" evidence="6">
    <location>
        <begin position="155"/>
        <end position="177"/>
    </location>
</feature>
<reference evidence="9" key="1">
    <citation type="journal article" date="2019" name="Int. J. Syst. Evol. Microbiol.">
        <title>The Global Catalogue of Microorganisms (GCM) 10K type strain sequencing project: providing services to taxonomists for standard genome sequencing and annotation.</title>
        <authorList>
            <consortium name="The Broad Institute Genomics Platform"/>
            <consortium name="The Broad Institute Genome Sequencing Center for Infectious Disease"/>
            <person name="Wu L."/>
            <person name="Ma J."/>
        </authorList>
    </citation>
    <scope>NUCLEOTIDE SEQUENCE [LARGE SCALE GENOMIC DNA]</scope>
    <source>
        <strain evidence="9">CGMCC 1.15474</strain>
    </source>
</reference>
<feature type="transmembrane region" description="Helical" evidence="6">
    <location>
        <begin position="112"/>
        <end position="135"/>
    </location>
</feature>
<accession>A0ABW5C1C5</accession>
<proteinExistence type="inferred from homology"/>
<sequence>MNMGVIARKNIQGNLQRYLAYFFSCVFAVSVFFIFASFIYHPSVDEENMYGASLVINGLTAAQIVIIVFSLFFIAYSNSAFLQARKKEFGLLSLLGMTNRQLQRMIYLEQTIVSFFSIGCGILLGLLFSKLFFMVMNTILKASTPIGFAIVPKAIVFTVIGFIIVFQFLTIFSLFRLKSKEIIELLKASKQPKGFPTYSKWLSLLSFVCIGACYYLAASANLIDMIARVIPILLLVLVGTYFFFTQGSIALYRKLYQHKPSFYRGTTMITRSNVLFRLKDHARMLFLTSIITAVILTASGTVYMFYGDLKKQGVDNMPQAIGWVEHDASTFNVLTKDEVEKALKDADSKITYSIDETGIPVSYMITNLSGNPVKTDALMIPESLYNKIAEIKNIEKVNVAVNNAFINYPYKSIDYDYFEVGEKAPITMSTGEKLTFTMDKQLDNGILTPVGVATHLFVVDDTTYEKHEESVPLSKQARVVGYELKDWENEVEVSEKIGSMVDSRNEYSYQVRAPGYQIMKQATGLTLFIGLFISVLFFAVQGSMMYLRLFTEIEDTRTQLFALRRIGMSHKEMRSIIGNQISFLFFVPFVVGTIHAAFAYIALSNMLYSSLVVPSLLVIGIYFVFQVVYYFITRAIYERNVLRGMF</sequence>
<evidence type="ECO:0000313" key="9">
    <source>
        <dbReference type="Proteomes" id="UP001597318"/>
    </source>
</evidence>
<name>A0ABW5C1C5_9BACI</name>
<dbReference type="Pfam" id="PF02687">
    <property type="entry name" value="FtsX"/>
    <property type="match status" value="1"/>
</dbReference>
<feature type="transmembrane region" description="Helical" evidence="6">
    <location>
        <begin position="522"/>
        <end position="540"/>
    </location>
</feature>
<comment type="similarity">
    <text evidence="6">Belongs to the ABC-4 integral membrane protein family.</text>
</comment>
<feature type="transmembrane region" description="Helical" evidence="6">
    <location>
        <begin position="581"/>
        <end position="601"/>
    </location>
</feature>
<evidence type="ECO:0000256" key="3">
    <source>
        <dbReference type="ARBA" id="ARBA00022692"/>
    </source>
</evidence>
<feature type="transmembrane region" description="Helical" evidence="6">
    <location>
        <begin position="607"/>
        <end position="632"/>
    </location>
</feature>
<keyword evidence="2 6" id="KW-1003">Cell membrane</keyword>
<dbReference type="EMBL" id="JBHUIK010000003">
    <property type="protein sequence ID" value="MFD2214673.1"/>
    <property type="molecule type" value="Genomic_DNA"/>
</dbReference>
<keyword evidence="3 6" id="KW-0812">Transmembrane</keyword>
<comment type="subcellular location">
    <subcellularLocation>
        <location evidence="1 6">Cell membrane</location>
        <topology evidence="1 6">Multi-pass membrane protein</topology>
    </subcellularLocation>
</comment>
<evidence type="ECO:0000256" key="1">
    <source>
        <dbReference type="ARBA" id="ARBA00004651"/>
    </source>
</evidence>
<protein>
    <submittedName>
        <fullName evidence="8">ABC transporter permease</fullName>
    </submittedName>
</protein>
<gene>
    <name evidence="8" type="ORF">ACFSKK_13365</name>
</gene>
<dbReference type="PIRSF" id="PIRSF018968">
    <property type="entry name" value="ABC_permease_BceB"/>
    <property type="match status" value="1"/>
</dbReference>
<dbReference type="InterPro" id="IPR003838">
    <property type="entry name" value="ABC3_permease_C"/>
</dbReference>
<dbReference type="PANTHER" id="PTHR46795:SF1">
    <property type="entry name" value="ABC TRANSPORTER PERMEASE PROTEIN"/>
    <property type="match status" value="1"/>
</dbReference>
<keyword evidence="9" id="KW-1185">Reference proteome</keyword>
<comment type="caution">
    <text evidence="8">The sequence shown here is derived from an EMBL/GenBank/DDBJ whole genome shotgun (WGS) entry which is preliminary data.</text>
</comment>
<keyword evidence="5 6" id="KW-0472">Membrane</keyword>
<keyword evidence="6" id="KW-0813">Transport</keyword>
<feature type="transmembrane region" description="Helical" evidence="6">
    <location>
        <begin position="285"/>
        <end position="306"/>
    </location>
</feature>
<evidence type="ECO:0000256" key="5">
    <source>
        <dbReference type="ARBA" id="ARBA00023136"/>
    </source>
</evidence>
<feature type="domain" description="ABC3 transporter permease C-terminal" evidence="7">
    <location>
        <begin position="64"/>
        <end position="181"/>
    </location>
</feature>
<dbReference type="InterPro" id="IPR052536">
    <property type="entry name" value="ABC-4_Integral_Memb_Prot"/>
</dbReference>
<evidence type="ECO:0000313" key="8">
    <source>
        <dbReference type="EMBL" id="MFD2214673.1"/>
    </source>
</evidence>
<feature type="transmembrane region" description="Helical" evidence="6">
    <location>
        <begin position="198"/>
        <end position="217"/>
    </location>
</feature>
<feature type="transmembrane region" description="Helical" evidence="6">
    <location>
        <begin position="229"/>
        <end position="252"/>
    </location>
</feature>
<evidence type="ECO:0000259" key="7">
    <source>
        <dbReference type="Pfam" id="PF02687"/>
    </source>
</evidence>
<evidence type="ECO:0000256" key="2">
    <source>
        <dbReference type="ARBA" id="ARBA00022475"/>
    </source>
</evidence>
<evidence type="ECO:0000256" key="4">
    <source>
        <dbReference type="ARBA" id="ARBA00022989"/>
    </source>
</evidence>
<dbReference type="InterPro" id="IPR027022">
    <property type="entry name" value="ABC_permease_BceB-typ"/>
</dbReference>
<dbReference type="PANTHER" id="PTHR46795">
    <property type="entry name" value="ABC TRANSPORTER PERMEASE-RELATED-RELATED"/>
    <property type="match status" value="1"/>
</dbReference>
<organism evidence="8 9">
    <name type="scientific">Metabacillus endolithicus</name>
    <dbReference type="NCBI Taxonomy" id="1535204"/>
    <lineage>
        <taxon>Bacteria</taxon>
        <taxon>Bacillati</taxon>
        <taxon>Bacillota</taxon>
        <taxon>Bacilli</taxon>
        <taxon>Bacillales</taxon>
        <taxon>Bacillaceae</taxon>
        <taxon>Metabacillus</taxon>
    </lineage>
</organism>
<dbReference type="RefSeq" id="WP_247346009.1">
    <property type="nucleotide sequence ID" value="NZ_CP095550.1"/>
</dbReference>